<dbReference type="AlphaFoldDB" id="A0A1I0F4S4"/>
<organism evidence="5 6">
    <name type="scientific">Thalassotalea agarivorans</name>
    <name type="common">Thalassomonas agarivorans</name>
    <dbReference type="NCBI Taxonomy" id="349064"/>
    <lineage>
        <taxon>Bacteria</taxon>
        <taxon>Pseudomonadati</taxon>
        <taxon>Pseudomonadota</taxon>
        <taxon>Gammaproteobacteria</taxon>
        <taxon>Alteromonadales</taxon>
        <taxon>Colwelliaceae</taxon>
        <taxon>Thalassotalea</taxon>
    </lineage>
</organism>
<keyword evidence="3" id="KW-0732">Signal</keyword>
<evidence type="ECO:0000313" key="6">
    <source>
        <dbReference type="Proteomes" id="UP000199308"/>
    </source>
</evidence>
<evidence type="ECO:0000259" key="4">
    <source>
        <dbReference type="Pfam" id="PF13511"/>
    </source>
</evidence>
<protein>
    <recommendedName>
        <fullName evidence="4">DUF4124 domain-containing protein</fullName>
    </recommendedName>
</protein>
<gene>
    <name evidence="5" type="ORF">SAMN05660429_02049</name>
</gene>
<feature type="region of interest" description="Disordered" evidence="2">
    <location>
        <begin position="62"/>
        <end position="85"/>
    </location>
</feature>
<name>A0A1I0F4S4_THASX</name>
<evidence type="ECO:0000256" key="2">
    <source>
        <dbReference type="SAM" id="MobiDB-lite"/>
    </source>
</evidence>
<dbReference type="Proteomes" id="UP000199308">
    <property type="component" value="Unassembled WGS sequence"/>
</dbReference>
<feature type="signal peptide" evidence="3">
    <location>
        <begin position="1"/>
        <end position="20"/>
    </location>
</feature>
<feature type="domain" description="DUF4124" evidence="4">
    <location>
        <begin position="24"/>
        <end position="58"/>
    </location>
</feature>
<proteinExistence type="predicted"/>
<keyword evidence="1" id="KW-0175">Coiled coil</keyword>
<dbReference type="RefSeq" id="WP_093329802.1">
    <property type="nucleotide sequence ID" value="NZ_AP027363.1"/>
</dbReference>
<dbReference type="Pfam" id="PF13511">
    <property type="entry name" value="DUF4124"/>
    <property type="match status" value="1"/>
</dbReference>
<dbReference type="InterPro" id="IPR025392">
    <property type="entry name" value="DUF4124"/>
</dbReference>
<accession>A0A1I0F4S4</accession>
<reference evidence="5 6" key="1">
    <citation type="submission" date="2016-10" db="EMBL/GenBank/DDBJ databases">
        <authorList>
            <person name="de Groot N.N."/>
        </authorList>
    </citation>
    <scope>NUCLEOTIDE SEQUENCE [LARGE SCALE GENOMIC DNA]</scope>
    <source>
        <strain evidence="5 6">DSM 19706</strain>
    </source>
</reference>
<evidence type="ECO:0000313" key="5">
    <source>
        <dbReference type="EMBL" id="SET52408.1"/>
    </source>
</evidence>
<dbReference type="EMBL" id="FOHK01000008">
    <property type="protein sequence ID" value="SET52408.1"/>
    <property type="molecule type" value="Genomic_DNA"/>
</dbReference>
<evidence type="ECO:0000256" key="1">
    <source>
        <dbReference type="SAM" id="Coils"/>
    </source>
</evidence>
<sequence length="155" mass="17654">MDIYKVVGMVAILVSSGAYAENEQTTVYKCVKQGVTAYSDIPCAKDAQQIVYSTKSSAVSSVSTSEDNQQTLADTQAKVAERKKARETDKINKKIVRLQQQMQQELADLDNTTNFAIERRNGKSYDDIIAKRQKEVRKKYERLIQQQRKQLENIQ</sequence>
<feature type="coiled-coil region" evidence="1">
    <location>
        <begin position="88"/>
        <end position="150"/>
    </location>
</feature>
<keyword evidence="6" id="KW-1185">Reference proteome</keyword>
<feature type="chain" id="PRO_5011686548" description="DUF4124 domain-containing protein" evidence="3">
    <location>
        <begin position="21"/>
        <end position="155"/>
    </location>
</feature>
<dbReference type="OrthoDB" id="6306890at2"/>
<evidence type="ECO:0000256" key="3">
    <source>
        <dbReference type="SAM" id="SignalP"/>
    </source>
</evidence>
<dbReference type="STRING" id="349064.SAMN05660429_02049"/>